<dbReference type="RefSeq" id="WP_077868121.1">
    <property type="nucleotide sequence ID" value="NZ_BKAK01000088.1"/>
</dbReference>
<reference evidence="1" key="1">
    <citation type="submission" date="2021-04" db="EMBL/GenBank/DDBJ databases">
        <title>Complete genome sequence of the type strain Clostridium beijerinckii NRRL B-598.</title>
        <authorList>
            <person name="Sedlar K."/>
            <person name="Branska B."/>
            <person name="Bezdicek M."/>
            <person name="Nykrynova M."/>
            <person name="Lengerova M."/>
            <person name="Skutkova H."/>
            <person name="Patakova P."/>
        </authorList>
    </citation>
    <scope>NUCLEOTIDE SEQUENCE</scope>
    <source>
        <strain evidence="1">DSM 791</strain>
    </source>
</reference>
<dbReference type="GeneID" id="66343613"/>
<evidence type="ECO:0000313" key="1">
    <source>
        <dbReference type="EMBL" id="QUN35961.1"/>
    </source>
</evidence>
<dbReference type="Proteomes" id="UP000679373">
    <property type="component" value="Chromosome"/>
</dbReference>
<evidence type="ECO:0000313" key="2">
    <source>
        <dbReference type="Proteomes" id="UP000679373"/>
    </source>
</evidence>
<dbReference type="AlphaFoldDB" id="A0AB74VHT0"/>
<accession>A0AB74VHT0</accession>
<dbReference type="Pfam" id="PF10844">
    <property type="entry name" value="DUF2577"/>
    <property type="match status" value="1"/>
</dbReference>
<keyword evidence="2" id="KW-1185">Reference proteome</keyword>
<name>A0AB74VHT0_CLOBE</name>
<organism evidence="1 2">
    <name type="scientific">Clostridium beijerinckii</name>
    <name type="common">Clostridium MP</name>
    <dbReference type="NCBI Taxonomy" id="1520"/>
    <lineage>
        <taxon>Bacteria</taxon>
        <taxon>Bacillati</taxon>
        <taxon>Bacillota</taxon>
        <taxon>Clostridia</taxon>
        <taxon>Eubacteriales</taxon>
        <taxon>Clostridiaceae</taxon>
        <taxon>Clostridium</taxon>
    </lineage>
</organism>
<proteinExistence type="predicted"/>
<protein>
    <submittedName>
        <fullName evidence="1">DUF2577 family protein</fullName>
    </submittedName>
</protein>
<dbReference type="InterPro" id="IPR022555">
    <property type="entry name" value="DUF2577"/>
</dbReference>
<sequence>MDRYDVGIMKFFRERDNKDPDEAKIGKIISLNPMKVSLFGGAAIFIENDDHTPLYVCEDLRKITGTIEIEGNESKNFIITRELNNGDSVLCIPILNGHAYVAVKKV</sequence>
<dbReference type="EMBL" id="CP073653">
    <property type="protein sequence ID" value="QUN35961.1"/>
    <property type="molecule type" value="Genomic_DNA"/>
</dbReference>
<gene>
    <name evidence="1" type="ORF">KEC93_03780</name>
</gene>